<sequence length="259" mass="26386">MLGTLVDLLVPARCAGCGAPGASLCAACAGAFGLPRRRPPSPDMPGLPECWSAGEYAGVVRRAVIAYKERGRTALAGPLGTALAAAIGAAVDVAAEAARAPRGPARPVVVVPVPSSRAAGRRRGYDHVRRLAAPAVRRLRGAGRPAVLAPVLEHRRRVADQAGLTAVERAGNVRSAFRVRAFRARRLRAACGRTGMVVLVDDVVTTGATLAEAARALRAAGIEPAVAVTVAATRRRGGVRALRCPGGTSGGRGEPGGKG</sequence>
<dbReference type="InterPro" id="IPR000836">
    <property type="entry name" value="PRTase_dom"/>
</dbReference>
<evidence type="ECO:0000256" key="1">
    <source>
        <dbReference type="ARBA" id="ARBA00008007"/>
    </source>
</evidence>
<dbReference type="Proteomes" id="UP000217103">
    <property type="component" value="Unassembled WGS sequence"/>
</dbReference>
<dbReference type="STRING" id="35622.SAMN04489764_2538"/>
<organism evidence="3 4">
    <name type="scientific">Thermostaphylospora chromogena</name>
    <dbReference type="NCBI Taxonomy" id="35622"/>
    <lineage>
        <taxon>Bacteria</taxon>
        <taxon>Bacillati</taxon>
        <taxon>Actinomycetota</taxon>
        <taxon>Actinomycetes</taxon>
        <taxon>Streptosporangiales</taxon>
        <taxon>Thermomonosporaceae</taxon>
        <taxon>Thermostaphylospora</taxon>
    </lineage>
</organism>
<proteinExistence type="inferred from homology"/>
<evidence type="ECO:0000313" key="3">
    <source>
        <dbReference type="EMBL" id="SDQ89715.1"/>
    </source>
</evidence>
<dbReference type="GO" id="GO:0016757">
    <property type="term" value="F:glycosyltransferase activity"/>
    <property type="evidence" value="ECO:0007669"/>
    <property type="project" value="UniProtKB-KW"/>
</dbReference>
<dbReference type="RefSeq" id="WP_131815523.1">
    <property type="nucleotide sequence ID" value="NZ_FNKK01000002.1"/>
</dbReference>
<dbReference type="PANTHER" id="PTHR47505:SF1">
    <property type="entry name" value="DNA UTILIZATION PROTEIN YHGH"/>
    <property type="match status" value="1"/>
</dbReference>
<dbReference type="Gene3D" id="3.40.50.2020">
    <property type="match status" value="1"/>
</dbReference>
<evidence type="ECO:0000259" key="2">
    <source>
        <dbReference type="Pfam" id="PF00156"/>
    </source>
</evidence>
<dbReference type="Pfam" id="PF00156">
    <property type="entry name" value="Pribosyltran"/>
    <property type="match status" value="1"/>
</dbReference>
<comment type="similarity">
    <text evidence="1">Belongs to the ComF/GntX family.</text>
</comment>
<accession>A0A1H1ELT6</accession>
<protein>
    <submittedName>
        <fullName evidence="3">Predicted amidophosphoribosyltransferases</fullName>
    </submittedName>
</protein>
<feature type="domain" description="Phosphoribosyltransferase" evidence="2">
    <location>
        <begin position="195"/>
        <end position="234"/>
    </location>
</feature>
<name>A0A1H1ELT6_9ACTN</name>
<keyword evidence="4" id="KW-1185">Reference proteome</keyword>
<dbReference type="PANTHER" id="PTHR47505">
    <property type="entry name" value="DNA UTILIZATION PROTEIN YHGH"/>
    <property type="match status" value="1"/>
</dbReference>
<dbReference type="SUPFAM" id="SSF53271">
    <property type="entry name" value="PRTase-like"/>
    <property type="match status" value="1"/>
</dbReference>
<keyword evidence="3" id="KW-0328">Glycosyltransferase</keyword>
<reference evidence="3 4" key="1">
    <citation type="submission" date="2016-10" db="EMBL/GenBank/DDBJ databases">
        <authorList>
            <person name="de Groot N.N."/>
        </authorList>
    </citation>
    <scope>NUCLEOTIDE SEQUENCE [LARGE SCALE GENOMIC DNA]</scope>
    <source>
        <strain evidence="3 4">DSM 43794</strain>
    </source>
</reference>
<dbReference type="AlphaFoldDB" id="A0A1H1ELT6"/>
<keyword evidence="3" id="KW-0808">Transferase</keyword>
<dbReference type="InterPro" id="IPR051910">
    <property type="entry name" value="ComF/GntX_DNA_util-trans"/>
</dbReference>
<dbReference type="EMBL" id="FNKK01000002">
    <property type="protein sequence ID" value="SDQ89715.1"/>
    <property type="molecule type" value="Genomic_DNA"/>
</dbReference>
<dbReference type="OrthoDB" id="5244859at2"/>
<evidence type="ECO:0000313" key="4">
    <source>
        <dbReference type="Proteomes" id="UP000217103"/>
    </source>
</evidence>
<gene>
    <name evidence="3" type="ORF">SAMN04489764_2538</name>
</gene>
<dbReference type="InterPro" id="IPR029057">
    <property type="entry name" value="PRTase-like"/>
</dbReference>